<feature type="transmembrane region" description="Helical" evidence="7">
    <location>
        <begin position="206"/>
        <end position="227"/>
    </location>
</feature>
<dbReference type="Pfam" id="PF02405">
    <property type="entry name" value="MlaE"/>
    <property type="match status" value="1"/>
</dbReference>
<evidence type="ECO:0000256" key="4">
    <source>
        <dbReference type="ARBA" id="ARBA00022692"/>
    </source>
</evidence>
<evidence type="ECO:0000313" key="9">
    <source>
        <dbReference type="Proteomes" id="UP000014977"/>
    </source>
</evidence>
<dbReference type="InterPro" id="IPR003453">
    <property type="entry name" value="ABC_MlaE_roteobac"/>
</dbReference>
<keyword evidence="5 7" id="KW-1133">Transmembrane helix</keyword>
<feature type="transmembrane region" description="Helical" evidence="7">
    <location>
        <begin position="62"/>
        <end position="84"/>
    </location>
</feature>
<protein>
    <recommendedName>
        <fullName evidence="10">ABC transporter permease</fullName>
    </recommendedName>
</protein>
<organism evidence="8 9">
    <name type="scientific">Desulfococcus multivorans DSM 2059</name>
    <dbReference type="NCBI Taxonomy" id="1121405"/>
    <lineage>
        <taxon>Bacteria</taxon>
        <taxon>Pseudomonadati</taxon>
        <taxon>Thermodesulfobacteriota</taxon>
        <taxon>Desulfobacteria</taxon>
        <taxon>Desulfobacterales</taxon>
        <taxon>Desulfococcaceae</taxon>
        <taxon>Desulfococcus</taxon>
    </lineage>
</organism>
<dbReference type="STRING" id="897.B2D07_04475"/>
<evidence type="ECO:0000256" key="6">
    <source>
        <dbReference type="ARBA" id="ARBA00023136"/>
    </source>
</evidence>
<dbReference type="eggNOG" id="COG0767">
    <property type="taxonomic scope" value="Bacteria"/>
</dbReference>
<dbReference type="PATRIC" id="fig|1121405.3.peg.2566"/>
<accession>S7TQ74</accession>
<evidence type="ECO:0000256" key="2">
    <source>
        <dbReference type="ARBA" id="ARBA00007556"/>
    </source>
</evidence>
<dbReference type="EMBL" id="ATHJ01000094">
    <property type="protein sequence ID" value="EPR38785.1"/>
    <property type="molecule type" value="Genomic_DNA"/>
</dbReference>
<comment type="subcellular location">
    <subcellularLocation>
        <location evidence="1">Membrane</location>
        <topology evidence="1">Multi-pass membrane protein</topology>
    </subcellularLocation>
</comment>
<keyword evidence="4 7" id="KW-0812">Transmembrane</keyword>
<keyword evidence="6 7" id="KW-0472">Membrane</keyword>
<feature type="transmembrane region" description="Helical" evidence="7">
    <location>
        <begin position="239"/>
        <end position="262"/>
    </location>
</feature>
<dbReference type="AlphaFoldDB" id="S7TQ74"/>
<keyword evidence="9" id="KW-1185">Reference proteome</keyword>
<dbReference type="OrthoDB" id="9805022at2"/>
<dbReference type="NCBIfam" id="TIGR00056">
    <property type="entry name" value="MlaE family lipid ABC transporter permease subunit"/>
    <property type="match status" value="1"/>
</dbReference>
<feature type="transmembrane region" description="Helical" evidence="7">
    <location>
        <begin position="173"/>
        <end position="194"/>
    </location>
</feature>
<dbReference type="GO" id="GO:0005548">
    <property type="term" value="F:phospholipid transporter activity"/>
    <property type="evidence" value="ECO:0007669"/>
    <property type="project" value="TreeGrafter"/>
</dbReference>
<evidence type="ECO:0008006" key="10">
    <source>
        <dbReference type="Google" id="ProtNLM"/>
    </source>
</evidence>
<dbReference type="GO" id="GO:0043190">
    <property type="term" value="C:ATP-binding cassette (ABC) transporter complex"/>
    <property type="evidence" value="ECO:0007669"/>
    <property type="project" value="InterPro"/>
</dbReference>
<evidence type="ECO:0000256" key="1">
    <source>
        <dbReference type="ARBA" id="ARBA00004141"/>
    </source>
</evidence>
<dbReference type="InterPro" id="IPR030802">
    <property type="entry name" value="Permease_MalE"/>
</dbReference>
<dbReference type="Proteomes" id="UP000014977">
    <property type="component" value="Unassembled WGS sequence"/>
</dbReference>
<comment type="similarity">
    <text evidence="2 7">Belongs to the MlaE permease family.</text>
</comment>
<gene>
    <name evidence="8" type="ORF">dsmv_0195</name>
</gene>
<name>S7TQ74_DESML</name>
<feature type="transmembrane region" description="Helical" evidence="7">
    <location>
        <begin position="31"/>
        <end position="50"/>
    </location>
</feature>
<comment type="caution">
    <text evidence="8">The sequence shown here is derived from an EMBL/GenBank/DDBJ whole genome shotgun (WGS) entry which is preliminary data.</text>
</comment>
<reference evidence="8 9" key="1">
    <citation type="journal article" date="2013" name="Genome Announc.">
        <title>Draft genome sequences for three mercury-methylating, sulfate-reducing bacteria.</title>
        <authorList>
            <person name="Brown S.D."/>
            <person name="Hurt R.A.Jr."/>
            <person name="Gilmour C.C."/>
            <person name="Elias D.A."/>
        </authorList>
    </citation>
    <scope>NUCLEOTIDE SEQUENCE [LARGE SCALE GENOMIC DNA]</scope>
    <source>
        <strain evidence="8 9">DSM 2059</strain>
    </source>
</reference>
<evidence type="ECO:0000256" key="7">
    <source>
        <dbReference type="RuleBase" id="RU362044"/>
    </source>
</evidence>
<evidence type="ECO:0000256" key="5">
    <source>
        <dbReference type="ARBA" id="ARBA00022989"/>
    </source>
</evidence>
<evidence type="ECO:0000313" key="8">
    <source>
        <dbReference type="EMBL" id="EPR38785.1"/>
    </source>
</evidence>
<evidence type="ECO:0000256" key="3">
    <source>
        <dbReference type="ARBA" id="ARBA00022448"/>
    </source>
</evidence>
<dbReference type="RefSeq" id="WP_020876857.1">
    <property type="nucleotide sequence ID" value="NZ_ATHJ01000094.1"/>
</dbReference>
<keyword evidence="3" id="KW-0813">Transport</keyword>
<sequence length="267" mass="28898">MNRLSMLTTSLTTIGAKIIFIVQELGRLGIFFFRGILHIFSFPIQFSKFLDQLYFIGMKSVLVICLTGAFTGMVLGFQGYYTLVKFGSEGILGTMVALTLIRELGPVLTAIMITGRAGSAMAAEIGIMRISEQIDALETMGINSIRFLYSPRLAAALVCFPLLTAIFDAVGIFGGYLTGSLLLGISPGIYFYRVEYSVQMVDINGGFIKAVVFGAVVITICCFQGYYTHTRKEGFGAKGVGFATTSAVVISSVLILATDYVLTSFLM</sequence>
<dbReference type="PANTHER" id="PTHR30188:SF4">
    <property type="entry name" value="PROTEIN TRIGALACTOSYLDIACYLGLYCEROL 1, CHLOROPLASTIC"/>
    <property type="match status" value="1"/>
</dbReference>
<proteinExistence type="inferred from homology"/>
<dbReference type="PANTHER" id="PTHR30188">
    <property type="entry name" value="ABC TRANSPORTER PERMEASE PROTEIN-RELATED"/>
    <property type="match status" value="1"/>
</dbReference>